<dbReference type="EMBL" id="JADGMS010000005">
    <property type="protein sequence ID" value="KAF9682884.1"/>
    <property type="molecule type" value="Genomic_DNA"/>
</dbReference>
<feature type="transmembrane region" description="Helical" evidence="1">
    <location>
        <begin position="42"/>
        <end position="59"/>
    </location>
</feature>
<evidence type="ECO:0000313" key="3">
    <source>
        <dbReference type="Proteomes" id="UP000657918"/>
    </source>
</evidence>
<reference evidence="2 3" key="1">
    <citation type="submission" date="2020-10" db="EMBL/GenBank/DDBJ databases">
        <title>Plant Genome Project.</title>
        <authorList>
            <person name="Zhang R.-G."/>
        </authorList>
    </citation>
    <scope>NUCLEOTIDE SEQUENCE [LARGE SCALE GENOMIC DNA]</scope>
    <source>
        <strain evidence="2">FAFU-HL-1</strain>
        <tissue evidence="2">Leaf</tissue>
    </source>
</reference>
<dbReference type="AlphaFoldDB" id="A0A835K5E5"/>
<organism evidence="2 3">
    <name type="scientific">Salix dunnii</name>
    <dbReference type="NCBI Taxonomy" id="1413687"/>
    <lineage>
        <taxon>Eukaryota</taxon>
        <taxon>Viridiplantae</taxon>
        <taxon>Streptophyta</taxon>
        <taxon>Embryophyta</taxon>
        <taxon>Tracheophyta</taxon>
        <taxon>Spermatophyta</taxon>
        <taxon>Magnoliopsida</taxon>
        <taxon>eudicotyledons</taxon>
        <taxon>Gunneridae</taxon>
        <taxon>Pentapetalae</taxon>
        <taxon>rosids</taxon>
        <taxon>fabids</taxon>
        <taxon>Malpighiales</taxon>
        <taxon>Salicaceae</taxon>
        <taxon>Saliceae</taxon>
        <taxon>Salix</taxon>
    </lineage>
</organism>
<keyword evidence="1" id="KW-1133">Transmembrane helix</keyword>
<keyword evidence="1" id="KW-0472">Membrane</keyword>
<accession>A0A835K5E5</accession>
<protein>
    <submittedName>
        <fullName evidence="2">Uncharacterized protein</fullName>
    </submittedName>
</protein>
<dbReference type="Proteomes" id="UP000657918">
    <property type="component" value="Unassembled WGS sequence"/>
</dbReference>
<proteinExistence type="predicted"/>
<comment type="caution">
    <text evidence="2">The sequence shown here is derived from an EMBL/GenBank/DDBJ whole genome shotgun (WGS) entry which is preliminary data.</text>
</comment>
<keyword evidence="3" id="KW-1185">Reference proteome</keyword>
<keyword evidence="1" id="KW-0812">Transmembrane</keyword>
<sequence>MSLLTRGDHEVNGKRRFTVTPVVCRKKTTREMKIMKSGRQDLITIYIIQHVFWTLIPFVRERTTRVYEIWGHGEMGGVG</sequence>
<evidence type="ECO:0000313" key="2">
    <source>
        <dbReference type="EMBL" id="KAF9682884.1"/>
    </source>
</evidence>
<evidence type="ECO:0000256" key="1">
    <source>
        <dbReference type="SAM" id="Phobius"/>
    </source>
</evidence>
<gene>
    <name evidence="2" type="ORF">SADUNF_Sadunf05G0154400</name>
</gene>
<name>A0A835K5E5_9ROSI</name>